<dbReference type="PANTHER" id="PTHR22946:SF8">
    <property type="entry name" value="ACETYL XYLAN ESTERASE DOMAIN-CONTAINING PROTEIN"/>
    <property type="match status" value="1"/>
</dbReference>
<dbReference type="SUPFAM" id="SSF53474">
    <property type="entry name" value="alpha/beta-Hydrolases"/>
    <property type="match status" value="1"/>
</dbReference>
<dbReference type="AlphaFoldDB" id="A0A841AJK1"/>
<dbReference type="InterPro" id="IPR050261">
    <property type="entry name" value="FrsA_esterase"/>
</dbReference>
<dbReference type="Pfam" id="PF01738">
    <property type="entry name" value="DLH"/>
    <property type="match status" value="1"/>
</dbReference>
<evidence type="ECO:0000256" key="1">
    <source>
        <dbReference type="ARBA" id="ARBA00008645"/>
    </source>
</evidence>
<dbReference type="RefSeq" id="WP_184326415.1">
    <property type="nucleotide sequence ID" value="NZ_JACHLZ010000001.1"/>
</dbReference>
<dbReference type="GO" id="GO:0016787">
    <property type="term" value="F:hydrolase activity"/>
    <property type="evidence" value="ECO:0007669"/>
    <property type="project" value="UniProtKB-KW"/>
</dbReference>
<dbReference type="InterPro" id="IPR002925">
    <property type="entry name" value="Dienelactn_hydro"/>
</dbReference>
<accession>A0A841AJK1</accession>
<evidence type="ECO:0000313" key="4">
    <source>
        <dbReference type="Proteomes" id="UP000588158"/>
    </source>
</evidence>
<dbReference type="PANTHER" id="PTHR22946">
    <property type="entry name" value="DIENELACTONE HYDROLASE DOMAIN-CONTAINING PROTEIN-RELATED"/>
    <property type="match status" value="1"/>
</dbReference>
<comment type="caution">
    <text evidence="3">The sequence shown here is derived from an EMBL/GenBank/DDBJ whole genome shotgun (WGS) entry which is preliminary data.</text>
</comment>
<dbReference type="InterPro" id="IPR029058">
    <property type="entry name" value="AB_hydrolase_fold"/>
</dbReference>
<sequence length="309" mass="32173">MNTQTDTPSTHRARLRTLLGIAEGPAGGSRLEGMPETARPGVPTEVTVRPVHGAPIPALLLRPDSATNTGAAVVLVAGHGRGIDDLVATHPADGYHDALAHKLVRAGMTVLCPEMISFGRRRVPRRPGEAPYEEAENSCGIDAARYLLHGRPVMGARVADAQAAAQALARVPGVDPQRIAVVGGSGGGAVALMLAALDTTIAAALVANYFSSFAASIAAIRHCPCNIVPGLLPDLEMVDIASLIAPRALVLEAGERDPIFPIAATREAHRALGPVWEAWHAPAPELVVTEGGHAFRAERSLELLAARLA</sequence>
<evidence type="ECO:0000259" key="2">
    <source>
        <dbReference type="Pfam" id="PF01738"/>
    </source>
</evidence>
<gene>
    <name evidence="3" type="ORF">HNR70_003037</name>
</gene>
<keyword evidence="4" id="KW-1185">Reference proteome</keyword>
<keyword evidence="3" id="KW-0378">Hydrolase</keyword>
<dbReference type="Proteomes" id="UP000588158">
    <property type="component" value="Unassembled WGS sequence"/>
</dbReference>
<feature type="domain" description="Dienelactone hydrolase" evidence="2">
    <location>
        <begin position="59"/>
        <end position="265"/>
    </location>
</feature>
<evidence type="ECO:0000313" key="3">
    <source>
        <dbReference type="EMBL" id="MBB5833224.1"/>
    </source>
</evidence>
<dbReference type="Gene3D" id="3.40.50.1820">
    <property type="entry name" value="alpha/beta hydrolase"/>
    <property type="match status" value="1"/>
</dbReference>
<comment type="similarity">
    <text evidence="1">Belongs to the AB hydrolase superfamily.</text>
</comment>
<dbReference type="EMBL" id="JACHLZ010000001">
    <property type="protein sequence ID" value="MBB5833224.1"/>
    <property type="molecule type" value="Genomic_DNA"/>
</dbReference>
<protein>
    <submittedName>
        <fullName evidence="3">Dienelactone hydrolase</fullName>
    </submittedName>
</protein>
<reference evidence="3 4" key="1">
    <citation type="submission" date="2020-08" db="EMBL/GenBank/DDBJ databases">
        <title>Sequencing the genomes of 1000 actinobacteria strains.</title>
        <authorList>
            <person name="Klenk H.-P."/>
        </authorList>
    </citation>
    <scope>NUCLEOTIDE SEQUENCE [LARGE SCALE GENOMIC DNA]</scope>
    <source>
        <strain evidence="3 4">DSM 28796</strain>
    </source>
</reference>
<name>A0A841AJK1_9MICO</name>
<proteinExistence type="inferred from homology"/>
<organism evidence="3 4">
    <name type="scientific">Brachybacterium aquaticum</name>
    <dbReference type="NCBI Taxonomy" id="1432564"/>
    <lineage>
        <taxon>Bacteria</taxon>
        <taxon>Bacillati</taxon>
        <taxon>Actinomycetota</taxon>
        <taxon>Actinomycetes</taxon>
        <taxon>Micrococcales</taxon>
        <taxon>Dermabacteraceae</taxon>
        <taxon>Brachybacterium</taxon>
    </lineage>
</organism>